<proteinExistence type="predicted"/>
<evidence type="ECO:0000313" key="2">
    <source>
        <dbReference type="Proteomes" id="UP000297814"/>
    </source>
</evidence>
<accession>A0A4Z1GJA1</accession>
<evidence type="ECO:0000313" key="1">
    <source>
        <dbReference type="EMBL" id="TGO36735.1"/>
    </source>
</evidence>
<reference evidence="1 2" key="1">
    <citation type="submission" date="2017-12" db="EMBL/GenBank/DDBJ databases">
        <title>Comparative genomics of Botrytis spp.</title>
        <authorList>
            <person name="Valero-Jimenez C.A."/>
            <person name="Tapia P."/>
            <person name="Veloso J."/>
            <person name="Silva-Moreno E."/>
            <person name="Staats M."/>
            <person name="Valdes J.H."/>
            <person name="Van Kan J.A.L."/>
        </authorList>
    </citation>
    <scope>NUCLEOTIDE SEQUENCE [LARGE SCALE GENOMIC DNA]</scope>
    <source>
        <strain evidence="1 2">Bh0001</strain>
    </source>
</reference>
<organism evidence="1 2">
    <name type="scientific">Botrytis hyacinthi</name>
    <dbReference type="NCBI Taxonomy" id="278943"/>
    <lineage>
        <taxon>Eukaryota</taxon>
        <taxon>Fungi</taxon>
        <taxon>Dikarya</taxon>
        <taxon>Ascomycota</taxon>
        <taxon>Pezizomycotina</taxon>
        <taxon>Leotiomycetes</taxon>
        <taxon>Helotiales</taxon>
        <taxon>Sclerotiniaceae</taxon>
        <taxon>Botrytis</taxon>
    </lineage>
</organism>
<gene>
    <name evidence="1" type="ORF">BHYA_0116g00240</name>
</gene>
<dbReference type="EMBL" id="PQXK01000116">
    <property type="protein sequence ID" value="TGO36735.1"/>
    <property type="molecule type" value="Genomic_DNA"/>
</dbReference>
<dbReference type="AlphaFoldDB" id="A0A4Z1GJA1"/>
<dbReference type="Proteomes" id="UP000297814">
    <property type="component" value="Unassembled WGS sequence"/>
</dbReference>
<name>A0A4Z1GJA1_9HELO</name>
<comment type="caution">
    <text evidence="1">The sequence shown here is derived from an EMBL/GenBank/DDBJ whole genome shotgun (WGS) entry which is preliminary data.</text>
</comment>
<sequence length="185" mass="20673">MEISQEVQLEPALRREDRALQSSTPTSISASIKASKRALAPTTFLSKGFPAFRAAKWQLTIESCGDYQVPGSNFLLDMAQLRHHDRRIYRSRHILRGPAIHRPCRTPSKCSDIASAVQSPNLGNQDIFEAISQQHPPVQHHQDSRLWKVMSIYPSSPAHSEQSAVPRYGAFVGGKFQALAQTQEE</sequence>
<keyword evidence="2" id="KW-1185">Reference proteome</keyword>
<protein>
    <submittedName>
        <fullName evidence="1">Uncharacterized protein</fullName>
    </submittedName>
</protein>